<dbReference type="PROSITE" id="PS00678">
    <property type="entry name" value="WD_REPEATS_1"/>
    <property type="match status" value="1"/>
</dbReference>
<dbReference type="InterPro" id="IPR015943">
    <property type="entry name" value="WD40/YVTN_repeat-like_dom_sf"/>
</dbReference>
<dbReference type="AlphaFoldDB" id="A0AAD9IM37"/>
<dbReference type="PROSITE" id="PS50082">
    <property type="entry name" value="WD_REPEATS_2"/>
    <property type="match status" value="2"/>
</dbReference>
<sequence>MTDGVSSLSFSPVANHVVATSWSGQVLCWEIQLSPTIQQGSPSVASIPKAAIQLDKPVLCSAWQPDGSTVFIGGCDNTAKMWNLATNQQQQVAAHSEPVRHCLWVPQHNMLVTGSWDKTLKYWDLRSPNPVHTHQLPERCYGLSSSGNIMVAATAERHIQIFNLANPQTPWKTEMSPLKFQTRCVACFPDAKGYLLGSVEGRVAVQYVDDPPPPAKGDSFTFKCHRSTTDIYAVNGISFHPRFGTFATCGSDGGYTFWDKDSKQRLKGFTCGSVPISLRRL</sequence>
<dbReference type="PROSITE" id="PS50294">
    <property type="entry name" value="WD_REPEATS_REGION"/>
    <property type="match status" value="1"/>
</dbReference>
<keyword evidence="2" id="KW-0677">Repeat</keyword>
<reference evidence="4" key="1">
    <citation type="submission" date="2021-01" db="EMBL/GenBank/DDBJ databases">
        <authorList>
            <person name="Eckstrom K.M.E."/>
        </authorList>
    </citation>
    <scope>NUCLEOTIDE SEQUENCE</scope>
    <source>
        <strain evidence="4">UVCC 0001</strain>
    </source>
</reference>
<organism evidence="4 5">
    <name type="scientific">Prototheca wickerhamii</name>
    <dbReference type="NCBI Taxonomy" id="3111"/>
    <lineage>
        <taxon>Eukaryota</taxon>
        <taxon>Viridiplantae</taxon>
        <taxon>Chlorophyta</taxon>
        <taxon>core chlorophytes</taxon>
        <taxon>Trebouxiophyceae</taxon>
        <taxon>Chlorellales</taxon>
        <taxon>Chlorellaceae</taxon>
        <taxon>Prototheca</taxon>
    </lineage>
</organism>
<dbReference type="PANTHER" id="PTHR10971">
    <property type="entry name" value="MRNA EXPORT FACTOR AND BUB3"/>
    <property type="match status" value="1"/>
</dbReference>
<dbReference type="InterPro" id="IPR019775">
    <property type="entry name" value="WD40_repeat_CS"/>
</dbReference>
<keyword evidence="5" id="KW-1185">Reference proteome</keyword>
<evidence type="ECO:0000256" key="2">
    <source>
        <dbReference type="ARBA" id="ARBA00022737"/>
    </source>
</evidence>
<evidence type="ECO:0000256" key="1">
    <source>
        <dbReference type="ARBA" id="ARBA00022574"/>
    </source>
</evidence>
<dbReference type="SMART" id="SM00320">
    <property type="entry name" value="WD40"/>
    <property type="match status" value="5"/>
</dbReference>
<evidence type="ECO:0000313" key="5">
    <source>
        <dbReference type="Proteomes" id="UP001255856"/>
    </source>
</evidence>
<dbReference type="Pfam" id="PF00400">
    <property type="entry name" value="WD40"/>
    <property type="match status" value="4"/>
</dbReference>
<feature type="repeat" description="WD" evidence="3">
    <location>
        <begin position="92"/>
        <end position="133"/>
    </location>
</feature>
<comment type="caution">
    <text evidence="4">The sequence shown here is derived from an EMBL/GenBank/DDBJ whole genome shotgun (WGS) entry which is preliminary data.</text>
</comment>
<dbReference type="InterPro" id="IPR001680">
    <property type="entry name" value="WD40_rpt"/>
</dbReference>
<name>A0AAD9IM37_PROWI</name>
<dbReference type="Proteomes" id="UP001255856">
    <property type="component" value="Unassembled WGS sequence"/>
</dbReference>
<keyword evidence="1 3" id="KW-0853">WD repeat</keyword>
<evidence type="ECO:0000313" key="4">
    <source>
        <dbReference type="EMBL" id="KAK2079795.1"/>
    </source>
</evidence>
<dbReference type="InterPro" id="IPR036322">
    <property type="entry name" value="WD40_repeat_dom_sf"/>
</dbReference>
<feature type="repeat" description="WD" evidence="3">
    <location>
        <begin position="58"/>
        <end position="92"/>
    </location>
</feature>
<evidence type="ECO:0000256" key="3">
    <source>
        <dbReference type="PROSITE-ProRule" id="PRU00221"/>
    </source>
</evidence>
<proteinExistence type="predicted"/>
<accession>A0AAD9IM37</accession>
<dbReference type="EMBL" id="JASFZW010000002">
    <property type="protein sequence ID" value="KAK2079795.1"/>
    <property type="molecule type" value="Genomic_DNA"/>
</dbReference>
<protein>
    <submittedName>
        <fullName evidence="4">Poly(A)+ RNA export protein rae1</fullName>
    </submittedName>
</protein>
<gene>
    <name evidence="4" type="primary">RAE1</name>
    <name evidence="4" type="ORF">QBZ16_002190</name>
</gene>
<dbReference type="SUPFAM" id="SSF50978">
    <property type="entry name" value="WD40 repeat-like"/>
    <property type="match status" value="1"/>
</dbReference>
<dbReference type="Gene3D" id="2.130.10.10">
    <property type="entry name" value="YVTN repeat-like/Quinoprotein amine dehydrogenase"/>
    <property type="match status" value="1"/>
</dbReference>